<protein>
    <recommendedName>
        <fullName evidence="1">Protein kinase domain-containing protein</fullName>
    </recommendedName>
</protein>
<feature type="domain" description="Protein kinase" evidence="1">
    <location>
        <begin position="1"/>
        <end position="224"/>
    </location>
</feature>
<accession>A0A4P9XT37</accession>
<evidence type="ECO:0000313" key="2">
    <source>
        <dbReference type="EMBL" id="RKP09296.1"/>
    </source>
</evidence>
<dbReference type="PROSITE" id="PS50011">
    <property type="entry name" value="PROTEIN_KINASE_DOM"/>
    <property type="match status" value="1"/>
</dbReference>
<dbReference type="InterPro" id="IPR011009">
    <property type="entry name" value="Kinase-like_dom_sf"/>
</dbReference>
<dbReference type="EMBL" id="KZ992525">
    <property type="protein sequence ID" value="RKP09296.1"/>
    <property type="molecule type" value="Genomic_DNA"/>
</dbReference>
<keyword evidence="3" id="KW-1185">Reference proteome</keyword>
<gene>
    <name evidence="2" type="ORF">THASP1DRAFT_28922</name>
</gene>
<dbReference type="Gene3D" id="1.10.510.10">
    <property type="entry name" value="Transferase(Phosphotransferase) domain 1"/>
    <property type="match status" value="1"/>
</dbReference>
<organism evidence="2 3">
    <name type="scientific">Thamnocephalis sphaerospora</name>
    <dbReference type="NCBI Taxonomy" id="78915"/>
    <lineage>
        <taxon>Eukaryota</taxon>
        <taxon>Fungi</taxon>
        <taxon>Fungi incertae sedis</taxon>
        <taxon>Zoopagomycota</taxon>
        <taxon>Zoopagomycotina</taxon>
        <taxon>Zoopagomycetes</taxon>
        <taxon>Zoopagales</taxon>
        <taxon>Sigmoideomycetaceae</taxon>
        <taxon>Thamnocephalis</taxon>
    </lineage>
</organism>
<dbReference type="GO" id="GO:0004672">
    <property type="term" value="F:protein kinase activity"/>
    <property type="evidence" value="ECO:0007669"/>
    <property type="project" value="InterPro"/>
</dbReference>
<proteinExistence type="predicted"/>
<dbReference type="Proteomes" id="UP000271241">
    <property type="component" value="Unassembled WGS sequence"/>
</dbReference>
<feature type="non-terminal residue" evidence="2">
    <location>
        <position position="224"/>
    </location>
</feature>
<dbReference type="InterPro" id="IPR000719">
    <property type="entry name" value="Prot_kinase_dom"/>
</dbReference>
<dbReference type="Pfam" id="PF00069">
    <property type="entry name" value="Pkinase"/>
    <property type="match status" value="1"/>
</dbReference>
<sequence length="224" mass="24911">MTIESIQRPGWAANFIATATDSNRQQGLLKCYVDKNVYTREIDFLQAVSKTPKVPGTSSNAQSAFAKLYNAYPMADGRHFCTFTELISGDILWNFAMERGLEEKDRDLPGLYVEIISAIKYMHGIKWVHGDIQPKNIIIRNNAPKGASRVSITGFYASQKLNGEVAGLVIPATLGYEPPEDYTDVSKLSFTDFNRKNWMIGIGEAPKGSSGLSSANQFKRDAWM</sequence>
<dbReference type="SUPFAM" id="SSF56112">
    <property type="entry name" value="Protein kinase-like (PK-like)"/>
    <property type="match status" value="1"/>
</dbReference>
<name>A0A4P9XT37_9FUNG</name>
<dbReference type="STRING" id="78915.A0A4P9XT37"/>
<dbReference type="OrthoDB" id="10020333at2759"/>
<dbReference type="GO" id="GO:0005524">
    <property type="term" value="F:ATP binding"/>
    <property type="evidence" value="ECO:0007669"/>
    <property type="project" value="InterPro"/>
</dbReference>
<dbReference type="AlphaFoldDB" id="A0A4P9XT37"/>
<evidence type="ECO:0000259" key="1">
    <source>
        <dbReference type="PROSITE" id="PS50011"/>
    </source>
</evidence>
<reference evidence="3" key="1">
    <citation type="journal article" date="2018" name="Nat. Microbiol.">
        <title>Leveraging single-cell genomics to expand the fungal tree of life.</title>
        <authorList>
            <person name="Ahrendt S.R."/>
            <person name="Quandt C.A."/>
            <person name="Ciobanu D."/>
            <person name="Clum A."/>
            <person name="Salamov A."/>
            <person name="Andreopoulos B."/>
            <person name="Cheng J.F."/>
            <person name="Woyke T."/>
            <person name="Pelin A."/>
            <person name="Henrissat B."/>
            <person name="Reynolds N.K."/>
            <person name="Benny G.L."/>
            <person name="Smith M.E."/>
            <person name="James T.Y."/>
            <person name="Grigoriev I.V."/>
        </authorList>
    </citation>
    <scope>NUCLEOTIDE SEQUENCE [LARGE SCALE GENOMIC DNA]</scope>
    <source>
        <strain evidence="3">RSA 1356</strain>
    </source>
</reference>
<evidence type="ECO:0000313" key="3">
    <source>
        <dbReference type="Proteomes" id="UP000271241"/>
    </source>
</evidence>